<organism evidence="5 6">
    <name type="scientific">Phocaeicola dorei</name>
    <dbReference type="NCBI Taxonomy" id="357276"/>
    <lineage>
        <taxon>Bacteria</taxon>
        <taxon>Pseudomonadati</taxon>
        <taxon>Bacteroidota</taxon>
        <taxon>Bacteroidia</taxon>
        <taxon>Bacteroidales</taxon>
        <taxon>Bacteroidaceae</taxon>
        <taxon>Phocaeicola</taxon>
    </lineage>
</organism>
<dbReference type="InterPro" id="IPR018060">
    <property type="entry name" value="HTH_AraC"/>
</dbReference>
<dbReference type="PROSITE" id="PS01124">
    <property type="entry name" value="HTH_ARAC_FAMILY_2"/>
    <property type="match status" value="1"/>
</dbReference>
<name>A0A5M5ZNZ0_9BACT</name>
<dbReference type="GO" id="GO:0043565">
    <property type="term" value="F:sequence-specific DNA binding"/>
    <property type="evidence" value="ECO:0007669"/>
    <property type="project" value="InterPro"/>
</dbReference>
<evidence type="ECO:0000256" key="1">
    <source>
        <dbReference type="ARBA" id="ARBA00023015"/>
    </source>
</evidence>
<dbReference type="PANTHER" id="PTHR43280">
    <property type="entry name" value="ARAC-FAMILY TRANSCRIPTIONAL REGULATOR"/>
    <property type="match status" value="1"/>
</dbReference>
<dbReference type="InterPro" id="IPR037923">
    <property type="entry name" value="HTH-like"/>
</dbReference>
<protein>
    <submittedName>
        <fullName evidence="5">Helix-turn-helix transcriptional regulator</fullName>
    </submittedName>
</protein>
<keyword evidence="1" id="KW-0805">Transcription regulation</keyword>
<dbReference type="SUPFAM" id="SSF51215">
    <property type="entry name" value="Regulatory protein AraC"/>
    <property type="match status" value="1"/>
</dbReference>
<dbReference type="PANTHER" id="PTHR43280:SF32">
    <property type="entry name" value="TRANSCRIPTIONAL REGULATORY PROTEIN"/>
    <property type="match status" value="1"/>
</dbReference>
<sequence length="309" mass="36841">MENRKIPLGVFPDRSAEQISLLRYSKSACGVDFLLNTAESSEKRGWFDTDKRYKTDFFEFYFFRKAEGCLFLTGKKIELHDGMALVISPFQQQEWHVEMERLEYTFLVFQEEFVNQFLSDKYFMYRLQYCYQNDHPTHFDMDAGDMEPFLALLRRMKEELREPVADSYHLIVAYLYQFLLLFNRFYTKRFGLPSALPLNNYAYQYKQLLEKNICRNVRVNDYAEMMGISRVSLNKAVYREFGVSAIHLLKQRLLQEVKNDLLFTGLPVKEIAFRLHFSEPSHLMRFFKQQTGQTISEFLESAQAKLSKW</sequence>
<reference evidence="5 6" key="1">
    <citation type="journal article" date="2019" name="Nat. Med.">
        <title>A library of human gut bacterial isolates paired with longitudinal multiomics data enables mechanistic microbiome research.</title>
        <authorList>
            <person name="Poyet M."/>
            <person name="Groussin M."/>
            <person name="Gibbons S.M."/>
            <person name="Avila-Pacheco J."/>
            <person name="Jiang X."/>
            <person name="Kearney S.M."/>
            <person name="Perrotta A.R."/>
            <person name="Berdy B."/>
            <person name="Zhao S."/>
            <person name="Lieberman T.D."/>
            <person name="Swanson P.K."/>
            <person name="Smith M."/>
            <person name="Roesemann S."/>
            <person name="Alexander J.E."/>
            <person name="Rich S.A."/>
            <person name="Livny J."/>
            <person name="Vlamakis H."/>
            <person name="Clish C."/>
            <person name="Bullock K."/>
            <person name="Deik A."/>
            <person name="Scott J."/>
            <person name="Pierce K.A."/>
            <person name="Xavier R.J."/>
            <person name="Alm E.J."/>
        </authorList>
    </citation>
    <scope>NUCLEOTIDE SEQUENCE [LARGE SCALE GENOMIC DNA]</scope>
    <source>
        <strain evidence="5 6">BIOML-A5</strain>
    </source>
</reference>
<dbReference type="Pfam" id="PF12833">
    <property type="entry name" value="HTH_18"/>
    <property type="match status" value="1"/>
</dbReference>
<dbReference type="AlphaFoldDB" id="A0A5M5ZNZ0"/>
<evidence type="ECO:0000256" key="2">
    <source>
        <dbReference type="ARBA" id="ARBA00023125"/>
    </source>
</evidence>
<dbReference type="EMBL" id="VVZB01000021">
    <property type="protein sequence ID" value="KAA5379388.1"/>
    <property type="molecule type" value="Genomic_DNA"/>
</dbReference>
<evidence type="ECO:0000313" key="5">
    <source>
        <dbReference type="EMBL" id="KAA5379388.1"/>
    </source>
</evidence>
<dbReference type="RefSeq" id="WP_149941256.1">
    <property type="nucleotide sequence ID" value="NZ_VVZB01000021.1"/>
</dbReference>
<proteinExistence type="predicted"/>
<dbReference type="GO" id="GO:0003700">
    <property type="term" value="F:DNA-binding transcription factor activity"/>
    <property type="evidence" value="ECO:0007669"/>
    <property type="project" value="InterPro"/>
</dbReference>
<dbReference type="InterPro" id="IPR009057">
    <property type="entry name" value="Homeodomain-like_sf"/>
</dbReference>
<dbReference type="Gene3D" id="1.10.10.60">
    <property type="entry name" value="Homeodomain-like"/>
    <property type="match status" value="1"/>
</dbReference>
<dbReference type="Proteomes" id="UP000347681">
    <property type="component" value="Unassembled WGS sequence"/>
</dbReference>
<dbReference type="SUPFAM" id="SSF46689">
    <property type="entry name" value="Homeodomain-like"/>
    <property type="match status" value="1"/>
</dbReference>
<dbReference type="SMART" id="SM00342">
    <property type="entry name" value="HTH_ARAC"/>
    <property type="match status" value="1"/>
</dbReference>
<gene>
    <name evidence="5" type="ORF">F2Y61_21120</name>
</gene>
<keyword evidence="3" id="KW-0804">Transcription</keyword>
<feature type="domain" description="HTH araC/xylS-type" evidence="4">
    <location>
        <begin position="203"/>
        <end position="301"/>
    </location>
</feature>
<evidence type="ECO:0000259" key="4">
    <source>
        <dbReference type="PROSITE" id="PS01124"/>
    </source>
</evidence>
<keyword evidence="2" id="KW-0238">DNA-binding</keyword>
<evidence type="ECO:0000313" key="6">
    <source>
        <dbReference type="Proteomes" id="UP000347681"/>
    </source>
</evidence>
<comment type="caution">
    <text evidence="5">The sequence shown here is derived from an EMBL/GenBank/DDBJ whole genome shotgun (WGS) entry which is preliminary data.</text>
</comment>
<accession>A0A5M5ZNZ0</accession>
<evidence type="ECO:0000256" key="3">
    <source>
        <dbReference type="ARBA" id="ARBA00023163"/>
    </source>
</evidence>